<evidence type="ECO:0000259" key="1">
    <source>
        <dbReference type="Pfam" id="PF13539"/>
    </source>
</evidence>
<gene>
    <name evidence="2" type="ORF">J2X05_002891</name>
</gene>
<dbReference type="EMBL" id="JAVDVX010000005">
    <property type="protein sequence ID" value="MDR7090865.1"/>
    <property type="molecule type" value="Genomic_DNA"/>
</dbReference>
<dbReference type="InterPro" id="IPR039561">
    <property type="entry name" value="Peptidase_M15C"/>
</dbReference>
<feature type="domain" description="Peptidase M15C" evidence="1">
    <location>
        <begin position="114"/>
        <end position="174"/>
    </location>
</feature>
<dbReference type="Gene3D" id="3.30.1380.10">
    <property type="match status" value="1"/>
</dbReference>
<dbReference type="RefSeq" id="WP_310073535.1">
    <property type="nucleotide sequence ID" value="NZ_JAVDVX010000005.1"/>
</dbReference>
<evidence type="ECO:0000313" key="3">
    <source>
        <dbReference type="Proteomes" id="UP001253595"/>
    </source>
</evidence>
<sequence>MRIDEMIAAVQQELGIGVDGKAGPETWGAIYKKICKVTQAEMVQVVGALEPVDARSEKTIATLLPEVQPFARALVQKASANGMTIKILSGLRTYEEQDALYAQGRTAPGNKVTNAKGGFSNHNFGIAFDIGVFEGAKYLGDSPKYKAVGVLGMELGLEWGGNWKTIVDQPHYQLRPVWAANMTERDMLAELRARKASGKGAYS</sequence>
<organism evidence="2 3">
    <name type="scientific">Cellvibrio fibrivorans</name>
    <dbReference type="NCBI Taxonomy" id="126350"/>
    <lineage>
        <taxon>Bacteria</taxon>
        <taxon>Pseudomonadati</taxon>
        <taxon>Pseudomonadota</taxon>
        <taxon>Gammaproteobacteria</taxon>
        <taxon>Cellvibrionales</taxon>
        <taxon>Cellvibrionaceae</taxon>
        <taxon>Cellvibrio</taxon>
    </lineage>
</organism>
<evidence type="ECO:0000313" key="2">
    <source>
        <dbReference type="EMBL" id="MDR7090865.1"/>
    </source>
</evidence>
<protein>
    <submittedName>
        <fullName evidence="2">Peptidoglycan L-alanyl-D-glutamate endopeptidase CwlK</fullName>
        <ecNumber evidence="2">3.4.-.-</ecNumber>
    </submittedName>
</protein>
<name>A0ABU1V0B9_9GAMM</name>
<dbReference type="EC" id="3.4.-.-" evidence="2"/>
<dbReference type="Proteomes" id="UP001253595">
    <property type="component" value="Unassembled WGS sequence"/>
</dbReference>
<dbReference type="SUPFAM" id="SSF55166">
    <property type="entry name" value="Hedgehog/DD-peptidase"/>
    <property type="match status" value="1"/>
</dbReference>
<keyword evidence="2" id="KW-0378">Hydrolase</keyword>
<dbReference type="GO" id="GO:0016787">
    <property type="term" value="F:hydrolase activity"/>
    <property type="evidence" value="ECO:0007669"/>
    <property type="project" value="UniProtKB-KW"/>
</dbReference>
<keyword evidence="3" id="KW-1185">Reference proteome</keyword>
<dbReference type="InterPro" id="IPR009045">
    <property type="entry name" value="Zn_M74/Hedgehog-like"/>
</dbReference>
<comment type="caution">
    <text evidence="2">The sequence shown here is derived from an EMBL/GenBank/DDBJ whole genome shotgun (WGS) entry which is preliminary data.</text>
</comment>
<accession>A0ABU1V0B9</accession>
<proteinExistence type="predicted"/>
<reference evidence="2 3" key="1">
    <citation type="submission" date="2023-07" db="EMBL/GenBank/DDBJ databases">
        <title>Sorghum-associated microbial communities from plants grown in Nebraska, USA.</title>
        <authorList>
            <person name="Schachtman D."/>
        </authorList>
    </citation>
    <scope>NUCLEOTIDE SEQUENCE [LARGE SCALE GENOMIC DNA]</scope>
    <source>
        <strain evidence="2 3">BE190</strain>
    </source>
</reference>
<dbReference type="Pfam" id="PF13539">
    <property type="entry name" value="Peptidase_M15_4"/>
    <property type="match status" value="1"/>
</dbReference>
<dbReference type="CDD" id="cd14845">
    <property type="entry name" value="L-Ala-D-Glu_peptidase_like"/>
    <property type="match status" value="1"/>
</dbReference>